<dbReference type="EMBL" id="JFBM01000003">
    <property type="protein sequence ID" value="KFU82311.1"/>
    <property type="molecule type" value="Genomic_DNA"/>
</dbReference>
<comment type="similarity">
    <text evidence="2">Belongs to the binding-protein-dependent transport system permease family. FecCD subfamily.</text>
</comment>
<feature type="transmembrane region" description="Helical" evidence="8">
    <location>
        <begin position="258"/>
        <end position="285"/>
    </location>
</feature>
<feature type="transmembrane region" description="Helical" evidence="8">
    <location>
        <begin position="297"/>
        <end position="317"/>
    </location>
</feature>
<dbReference type="GO" id="GO:0005886">
    <property type="term" value="C:plasma membrane"/>
    <property type="evidence" value="ECO:0007669"/>
    <property type="project" value="UniProtKB-SubCell"/>
</dbReference>
<feature type="transmembrane region" description="Helical" evidence="8">
    <location>
        <begin position="140"/>
        <end position="160"/>
    </location>
</feature>
<evidence type="ECO:0000313" key="9">
    <source>
        <dbReference type="EMBL" id="KFU82311.1"/>
    </source>
</evidence>
<dbReference type="Pfam" id="PF01032">
    <property type="entry name" value="FecCD"/>
    <property type="match status" value="1"/>
</dbReference>
<keyword evidence="7 8" id="KW-0472">Membrane</keyword>
<organism evidence="9 10">
    <name type="scientific">Amycolatopsis lurida NRRL 2430</name>
    <dbReference type="NCBI Taxonomy" id="1460371"/>
    <lineage>
        <taxon>Bacteria</taxon>
        <taxon>Bacillati</taxon>
        <taxon>Actinomycetota</taxon>
        <taxon>Actinomycetes</taxon>
        <taxon>Pseudonocardiales</taxon>
        <taxon>Pseudonocardiaceae</taxon>
        <taxon>Amycolatopsis</taxon>
    </lineage>
</organism>
<feature type="transmembrane region" description="Helical" evidence="8">
    <location>
        <begin position="115"/>
        <end position="133"/>
    </location>
</feature>
<protein>
    <submittedName>
        <fullName evidence="9">Membrane protein</fullName>
    </submittedName>
</protein>
<dbReference type="GO" id="GO:0022857">
    <property type="term" value="F:transmembrane transporter activity"/>
    <property type="evidence" value="ECO:0007669"/>
    <property type="project" value="InterPro"/>
</dbReference>
<evidence type="ECO:0000256" key="1">
    <source>
        <dbReference type="ARBA" id="ARBA00004651"/>
    </source>
</evidence>
<dbReference type="InterPro" id="IPR000522">
    <property type="entry name" value="ABC_transptr_permease_BtuC"/>
</dbReference>
<sequence>MTAIKEHPRMSTRVLRTPGGGLSLRITPRAAIVVALLAIAVFFLGAVSMTTGDYPLSVGEVIQTLFGFGDRSTEFIVTTLRLPRLLTALLVGGALAVSGAILQSLSGNPLGSPDFIGFTEGAAAGALLTIIVVHGGMLQVSLGALVGGVVTAGLIALLALKGGVHTFRLVLVGIGVNAMLLAFNSYLITRASWQDGLAAQAWLVGGLNGRGWEHVVPVAIAIAVLLPPALVYGRRLSLLEMGDDSAKGLGVPVQRSRVVLLGVSVGLCSIATAAAGPIAFLALAAPQLAKRLTRSSGPGLAAAALMGMLLLVTSDLITQQFLTGLPVGLVTGAIGGLYLAWLLVSRRGVSRAAR</sequence>
<feature type="transmembrane region" description="Helical" evidence="8">
    <location>
        <begin position="323"/>
        <end position="344"/>
    </location>
</feature>
<comment type="caution">
    <text evidence="9">The sequence shown here is derived from an EMBL/GenBank/DDBJ whole genome shotgun (WGS) entry which is preliminary data.</text>
</comment>
<evidence type="ECO:0000256" key="3">
    <source>
        <dbReference type="ARBA" id="ARBA00022448"/>
    </source>
</evidence>
<gene>
    <name evidence="9" type="ORF">BB31_04965</name>
</gene>
<keyword evidence="5 8" id="KW-0812">Transmembrane</keyword>
<evidence type="ECO:0000256" key="6">
    <source>
        <dbReference type="ARBA" id="ARBA00022989"/>
    </source>
</evidence>
<dbReference type="PANTHER" id="PTHR30472:SF24">
    <property type="entry name" value="FERRIC ENTEROBACTIN TRANSPORT SYSTEM PERMEASE PROTEIN FEPG"/>
    <property type="match status" value="1"/>
</dbReference>
<name>A0A2P2G008_AMYLU</name>
<keyword evidence="3" id="KW-0813">Transport</keyword>
<dbReference type="CDD" id="cd06550">
    <property type="entry name" value="TM_ABC_iron-siderophores_like"/>
    <property type="match status" value="1"/>
</dbReference>
<evidence type="ECO:0000256" key="8">
    <source>
        <dbReference type="SAM" id="Phobius"/>
    </source>
</evidence>
<dbReference type="AlphaFoldDB" id="A0A2P2G008"/>
<feature type="transmembrane region" description="Helical" evidence="8">
    <location>
        <begin position="166"/>
        <end position="187"/>
    </location>
</feature>
<evidence type="ECO:0000256" key="5">
    <source>
        <dbReference type="ARBA" id="ARBA00022692"/>
    </source>
</evidence>
<dbReference type="GO" id="GO:0033214">
    <property type="term" value="P:siderophore-iron import into cell"/>
    <property type="evidence" value="ECO:0007669"/>
    <property type="project" value="TreeGrafter"/>
</dbReference>
<keyword evidence="4" id="KW-1003">Cell membrane</keyword>
<evidence type="ECO:0000256" key="4">
    <source>
        <dbReference type="ARBA" id="ARBA00022475"/>
    </source>
</evidence>
<feature type="transmembrane region" description="Helical" evidence="8">
    <location>
        <begin position="26"/>
        <end position="47"/>
    </location>
</feature>
<feature type="transmembrane region" description="Helical" evidence="8">
    <location>
        <begin position="85"/>
        <end position="103"/>
    </location>
</feature>
<dbReference type="Proteomes" id="UP000256220">
    <property type="component" value="Unassembled WGS sequence"/>
</dbReference>
<keyword evidence="6 8" id="KW-1133">Transmembrane helix</keyword>
<proteinExistence type="inferred from homology"/>
<evidence type="ECO:0000256" key="2">
    <source>
        <dbReference type="ARBA" id="ARBA00007935"/>
    </source>
</evidence>
<keyword evidence="10" id="KW-1185">Reference proteome</keyword>
<dbReference type="PANTHER" id="PTHR30472">
    <property type="entry name" value="FERRIC ENTEROBACTIN TRANSPORT SYSTEM PERMEASE PROTEIN"/>
    <property type="match status" value="1"/>
</dbReference>
<evidence type="ECO:0000256" key="7">
    <source>
        <dbReference type="ARBA" id="ARBA00023136"/>
    </source>
</evidence>
<accession>A0A2P2G008</accession>
<feature type="transmembrane region" description="Helical" evidence="8">
    <location>
        <begin position="215"/>
        <end position="233"/>
    </location>
</feature>
<dbReference type="SUPFAM" id="SSF81345">
    <property type="entry name" value="ABC transporter involved in vitamin B12 uptake, BtuC"/>
    <property type="match status" value="1"/>
</dbReference>
<dbReference type="InterPro" id="IPR037294">
    <property type="entry name" value="ABC_BtuC-like"/>
</dbReference>
<evidence type="ECO:0000313" key="10">
    <source>
        <dbReference type="Proteomes" id="UP000256220"/>
    </source>
</evidence>
<dbReference type="Gene3D" id="1.10.3470.10">
    <property type="entry name" value="ABC transporter involved in vitamin B12 uptake, BtuC"/>
    <property type="match status" value="1"/>
</dbReference>
<reference evidence="9 10" key="1">
    <citation type="journal article" date="2014" name="Genome Announc.">
        <title>Draft Genome Sequence of Amycolatopsis lurida NRRL 2430, Producer of the Glycopeptide Family Antibiotic Ristocetin.</title>
        <authorList>
            <person name="Kwun M.J."/>
            <person name="Hong H.J."/>
        </authorList>
    </citation>
    <scope>NUCLEOTIDE SEQUENCE [LARGE SCALE GENOMIC DNA]</scope>
    <source>
        <strain evidence="9 10">NRRL 2430</strain>
    </source>
</reference>
<comment type="subcellular location">
    <subcellularLocation>
        <location evidence="1">Cell membrane</location>
        <topology evidence="1">Multi-pass membrane protein</topology>
    </subcellularLocation>
</comment>